<dbReference type="KEGG" id="rhoz:GXP67_12890"/>
<name>A0A6C0GIA4_9BACT</name>
<proteinExistence type="predicted"/>
<evidence type="ECO:0000313" key="1">
    <source>
        <dbReference type="EMBL" id="QHT67460.1"/>
    </source>
</evidence>
<organism evidence="1 2">
    <name type="scientific">Rhodocytophaga rosea</name>
    <dbReference type="NCBI Taxonomy" id="2704465"/>
    <lineage>
        <taxon>Bacteria</taxon>
        <taxon>Pseudomonadati</taxon>
        <taxon>Bacteroidota</taxon>
        <taxon>Cytophagia</taxon>
        <taxon>Cytophagales</taxon>
        <taxon>Rhodocytophagaceae</taxon>
        <taxon>Rhodocytophaga</taxon>
    </lineage>
</organism>
<dbReference type="RefSeq" id="WP_162443489.1">
    <property type="nucleotide sequence ID" value="NZ_CP048222.1"/>
</dbReference>
<dbReference type="Proteomes" id="UP000480178">
    <property type="component" value="Chromosome"/>
</dbReference>
<keyword evidence="2" id="KW-1185">Reference proteome</keyword>
<sequence>MLNNYKKGGPVITGYFILLLTLTACDFSKGGPGRSTSIKESKDRKVFLSEYVPLANPIVINDTIQITVEEAWIEEDWGYEKNHSTVKQGGEQVRVVINTNKKSIKNYGIDLGEWFIGTDEYDTFGSQSWWSWPQDEAVLSKKLDSFPESDTISWKVKTGDRFVGEKVEGAQKVIGQFKLVRKNLKVKLLI</sequence>
<accession>A0A6C0GIA4</accession>
<dbReference type="PROSITE" id="PS51257">
    <property type="entry name" value="PROKAR_LIPOPROTEIN"/>
    <property type="match status" value="1"/>
</dbReference>
<evidence type="ECO:0000313" key="2">
    <source>
        <dbReference type="Proteomes" id="UP000480178"/>
    </source>
</evidence>
<dbReference type="EMBL" id="CP048222">
    <property type="protein sequence ID" value="QHT67460.1"/>
    <property type="molecule type" value="Genomic_DNA"/>
</dbReference>
<evidence type="ECO:0008006" key="3">
    <source>
        <dbReference type="Google" id="ProtNLM"/>
    </source>
</evidence>
<dbReference type="AlphaFoldDB" id="A0A6C0GIA4"/>
<gene>
    <name evidence="1" type="ORF">GXP67_12890</name>
</gene>
<reference evidence="1 2" key="1">
    <citation type="submission" date="2020-01" db="EMBL/GenBank/DDBJ databases">
        <authorList>
            <person name="Kim M.K."/>
        </authorList>
    </citation>
    <scope>NUCLEOTIDE SEQUENCE [LARGE SCALE GENOMIC DNA]</scope>
    <source>
        <strain evidence="1 2">172606-1</strain>
    </source>
</reference>
<protein>
    <recommendedName>
        <fullName evidence="3">Lipoprotein</fullName>
    </recommendedName>
</protein>